<sequence>MCYFCYRWQIQSQNQKLNFQFLPDCSLIRKWTANCSISITLEKNVSMKVTTDRRVRYTKMVLRESMLDLLKNKSLNQISITELCKAADVNRNTFYKHYNTTYEIIREMEDEIFNALMDSIKNMDNVNDIILASCRTLERDKKMSVIIFSETDSSSLLSKALSSFRKTDLTLQNNGDAAIQQSLLEKVYLFGEQGTIALMKDWVLGGFKEPAESIAAIISYLIQSINGSVANFKSKSL</sequence>
<dbReference type="SUPFAM" id="SSF46689">
    <property type="entry name" value="Homeodomain-like"/>
    <property type="match status" value="1"/>
</dbReference>
<evidence type="ECO:0000313" key="4">
    <source>
        <dbReference type="EMBL" id="TEB45360.1"/>
    </source>
</evidence>
<dbReference type="InterPro" id="IPR001647">
    <property type="entry name" value="HTH_TetR"/>
</dbReference>
<gene>
    <name evidence="4" type="ORF">D0809_09380</name>
</gene>
<dbReference type="PANTHER" id="PTHR43479:SF11">
    <property type="entry name" value="ACREF_ENVCD OPERON REPRESSOR-RELATED"/>
    <property type="match status" value="1"/>
</dbReference>
<reference evidence="4 5" key="1">
    <citation type="journal article" date="2018" name="Syst. Appl. Microbiol.">
        <title>Flavobacterium circumlabens sp. nov. and Flavobacterium cupreum sp. nov., two psychrotrophic species isolated from Antarctic environmental samples.</title>
        <authorList>
            <person name="Kralova S."/>
            <person name="Busse H.J."/>
            <person name="Svec P."/>
            <person name="Maslanova I."/>
            <person name="Stankova E."/>
            <person name="Bartak M."/>
            <person name="Sedlacek I."/>
        </authorList>
    </citation>
    <scope>NUCLEOTIDE SEQUENCE [LARGE SCALE GENOMIC DNA]</scope>
    <source>
        <strain evidence="4 5">CCM 8828</strain>
    </source>
</reference>
<evidence type="ECO:0000259" key="3">
    <source>
        <dbReference type="PROSITE" id="PS50977"/>
    </source>
</evidence>
<dbReference type="AlphaFoldDB" id="A0A4Y7UFX0"/>
<protein>
    <submittedName>
        <fullName evidence="4">TetR/AcrR family transcriptional regulator</fullName>
    </submittedName>
</protein>
<dbReference type="Proteomes" id="UP000298340">
    <property type="component" value="Unassembled WGS sequence"/>
</dbReference>
<evidence type="ECO:0000256" key="2">
    <source>
        <dbReference type="PROSITE-ProRule" id="PRU00335"/>
    </source>
</evidence>
<feature type="DNA-binding region" description="H-T-H motif" evidence="2">
    <location>
        <begin position="79"/>
        <end position="98"/>
    </location>
</feature>
<dbReference type="Gene3D" id="1.10.357.10">
    <property type="entry name" value="Tetracycline Repressor, domain 2"/>
    <property type="match status" value="1"/>
</dbReference>
<evidence type="ECO:0000256" key="1">
    <source>
        <dbReference type="ARBA" id="ARBA00023125"/>
    </source>
</evidence>
<dbReference type="GO" id="GO:0003677">
    <property type="term" value="F:DNA binding"/>
    <property type="evidence" value="ECO:0007669"/>
    <property type="project" value="UniProtKB-UniRule"/>
</dbReference>
<evidence type="ECO:0000313" key="5">
    <source>
        <dbReference type="Proteomes" id="UP000298340"/>
    </source>
</evidence>
<accession>A0A4Y7UFX0</accession>
<comment type="caution">
    <text evidence="4">The sequence shown here is derived from an EMBL/GenBank/DDBJ whole genome shotgun (WGS) entry which is preliminary data.</text>
</comment>
<feature type="domain" description="HTH tetR-type" evidence="3">
    <location>
        <begin position="56"/>
        <end position="116"/>
    </location>
</feature>
<dbReference type="EMBL" id="QWDN01000002">
    <property type="protein sequence ID" value="TEB45360.1"/>
    <property type="molecule type" value="Genomic_DNA"/>
</dbReference>
<dbReference type="PANTHER" id="PTHR43479">
    <property type="entry name" value="ACREF/ENVCD OPERON REPRESSOR-RELATED"/>
    <property type="match status" value="1"/>
</dbReference>
<dbReference type="InterPro" id="IPR009057">
    <property type="entry name" value="Homeodomain-like_sf"/>
</dbReference>
<dbReference type="PROSITE" id="PS50977">
    <property type="entry name" value="HTH_TETR_2"/>
    <property type="match status" value="1"/>
</dbReference>
<name>A0A4Y7UFX0_9FLAO</name>
<dbReference type="InterPro" id="IPR050624">
    <property type="entry name" value="HTH-type_Tx_Regulator"/>
</dbReference>
<proteinExistence type="predicted"/>
<organism evidence="4 5">
    <name type="scientific">Flavobacterium circumlabens</name>
    <dbReference type="NCBI Taxonomy" id="2133765"/>
    <lineage>
        <taxon>Bacteria</taxon>
        <taxon>Pseudomonadati</taxon>
        <taxon>Bacteroidota</taxon>
        <taxon>Flavobacteriia</taxon>
        <taxon>Flavobacteriales</taxon>
        <taxon>Flavobacteriaceae</taxon>
        <taxon>Flavobacterium</taxon>
    </lineage>
</organism>
<keyword evidence="1 2" id="KW-0238">DNA-binding</keyword>